<evidence type="ECO:0000313" key="4">
    <source>
        <dbReference type="Proteomes" id="UP000310458"/>
    </source>
</evidence>
<dbReference type="AlphaFoldDB" id="A0A5R9BLK8"/>
<evidence type="ECO:0000313" key="3">
    <source>
        <dbReference type="EMBL" id="TLQ00993.1"/>
    </source>
</evidence>
<reference evidence="3 4" key="1">
    <citation type="submission" date="2019-05" db="EMBL/GenBank/DDBJ databases">
        <title>Nesterenkonia sp. GY074 isolated from the Southern Atlantic Ocean.</title>
        <authorList>
            <person name="Zhang G."/>
        </authorList>
    </citation>
    <scope>NUCLEOTIDE SEQUENCE [LARGE SCALE GENOMIC DNA]</scope>
    <source>
        <strain evidence="3 4">GY074</strain>
    </source>
</reference>
<evidence type="ECO:0000259" key="2">
    <source>
        <dbReference type="Pfam" id="PF06259"/>
    </source>
</evidence>
<dbReference type="Proteomes" id="UP000310458">
    <property type="component" value="Unassembled WGS sequence"/>
</dbReference>
<dbReference type="Pfam" id="PF06259">
    <property type="entry name" value="Abhydrolase_8"/>
    <property type="match status" value="1"/>
</dbReference>
<comment type="caution">
    <text evidence="3">The sequence shown here is derived from an EMBL/GenBank/DDBJ whole genome shotgun (WGS) entry which is preliminary data.</text>
</comment>
<feature type="domain" description="DUF1023" evidence="2">
    <location>
        <begin position="134"/>
        <end position="279"/>
    </location>
</feature>
<gene>
    <name evidence="3" type="ORF">FEF26_00695</name>
</gene>
<organism evidence="3 4">
    <name type="scientific">Nesterenkonia salmonea</name>
    <dbReference type="NCBI Taxonomy" id="1804987"/>
    <lineage>
        <taxon>Bacteria</taxon>
        <taxon>Bacillati</taxon>
        <taxon>Actinomycetota</taxon>
        <taxon>Actinomycetes</taxon>
        <taxon>Micrococcales</taxon>
        <taxon>Micrococcaceae</taxon>
        <taxon>Nesterenkonia</taxon>
    </lineage>
</organism>
<feature type="region of interest" description="Disordered" evidence="1">
    <location>
        <begin position="113"/>
        <end position="133"/>
    </location>
</feature>
<evidence type="ECO:0000256" key="1">
    <source>
        <dbReference type="SAM" id="MobiDB-lite"/>
    </source>
</evidence>
<dbReference type="RefSeq" id="WP_138251618.1">
    <property type="nucleotide sequence ID" value="NZ_VAVZ01000002.1"/>
</dbReference>
<dbReference type="OrthoDB" id="3259161at2"/>
<accession>A0A5R9BLK8</accession>
<proteinExistence type="predicted"/>
<dbReference type="EMBL" id="VAVZ01000002">
    <property type="protein sequence ID" value="TLQ00993.1"/>
    <property type="molecule type" value="Genomic_DNA"/>
</dbReference>
<feature type="region of interest" description="Disordered" evidence="1">
    <location>
        <begin position="1"/>
        <end position="20"/>
    </location>
</feature>
<dbReference type="InterPro" id="IPR010427">
    <property type="entry name" value="DUF1023"/>
</dbReference>
<keyword evidence="4" id="KW-1185">Reference proteome</keyword>
<protein>
    <recommendedName>
        <fullName evidence="2">DUF1023 domain-containing protein</fullName>
    </recommendedName>
</protein>
<name>A0A5R9BLK8_9MICC</name>
<sequence length="405" mass="44348">MGLRNEEEYEAWPSGTDGHKWWSDLEDRGLQDTVAESLPLLVGNVAGLPNYVRDAANRDALTRLKNNDEYQGWDKNLTEIERSLKGESEEDMDGGNAESDEPPRMLLSLDIGKREDSSGFGPGAASSSGGWDRQPLAAISVGDPDTADTTTFGVSGMSSGTHQMQNEVRTSERLHRDLERRDDGSHAVVSWLGYDPPPELSLFDNPTSVLRNDRASTGGWDFAYALDGFQETRMAEGNNRSNFTVNVFAHSYGTNMSAHALTRVEHEIDAVAWYGSSGIPESVVEHAGDFDKIATDDEGKPMLFASESDQDSTAGKGRTAFVWGGSRTDPTAEEFGAHEHYSGHPHDGDATNLADVTGHYREGDKPDEAGYLDPGTVHYRNLLHIGVGDYERVLTTEEYAEGLNR</sequence>